<evidence type="ECO:0000256" key="1">
    <source>
        <dbReference type="ARBA" id="ARBA00006739"/>
    </source>
</evidence>
<dbReference type="PANTHER" id="PTHR22916">
    <property type="entry name" value="GLYCOSYLTRANSFERASE"/>
    <property type="match status" value="1"/>
</dbReference>
<dbReference type="Pfam" id="PF00535">
    <property type="entry name" value="Glycos_transf_2"/>
    <property type="match status" value="1"/>
</dbReference>
<name>A0ABT9VHX7_9BACI</name>
<evidence type="ECO:0000313" key="3">
    <source>
        <dbReference type="EMBL" id="MDQ0160557.1"/>
    </source>
</evidence>
<dbReference type="Gene3D" id="3.90.550.10">
    <property type="entry name" value="Spore Coat Polysaccharide Biosynthesis Protein SpsA, Chain A"/>
    <property type="match status" value="1"/>
</dbReference>
<dbReference type="EMBL" id="JAUSTQ010000013">
    <property type="protein sequence ID" value="MDQ0160557.1"/>
    <property type="molecule type" value="Genomic_DNA"/>
</dbReference>
<dbReference type="SUPFAM" id="SSF53448">
    <property type="entry name" value="Nucleotide-diphospho-sugar transferases"/>
    <property type="match status" value="1"/>
</dbReference>
<organism evidence="3 4">
    <name type="scientific">Alkalibacillus salilacus</name>
    <dbReference type="NCBI Taxonomy" id="284582"/>
    <lineage>
        <taxon>Bacteria</taxon>
        <taxon>Bacillati</taxon>
        <taxon>Bacillota</taxon>
        <taxon>Bacilli</taxon>
        <taxon>Bacillales</taxon>
        <taxon>Bacillaceae</taxon>
        <taxon>Alkalibacillus</taxon>
    </lineage>
</organism>
<dbReference type="InterPro" id="IPR029044">
    <property type="entry name" value="Nucleotide-diphossugar_trans"/>
</dbReference>
<evidence type="ECO:0000259" key="2">
    <source>
        <dbReference type="Pfam" id="PF00535"/>
    </source>
</evidence>
<dbReference type="RefSeq" id="WP_306977894.1">
    <property type="nucleotide sequence ID" value="NZ_JAUSTQ010000013.1"/>
</dbReference>
<evidence type="ECO:0000313" key="4">
    <source>
        <dbReference type="Proteomes" id="UP001224359"/>
    </source>
</evidence>
<proteinExistence type="inferred from homology"/>
<accession>A0ABT9VHX7</accession>
<sequence>MKKPLVSVVIPFYSELNWLDEALHSVKNQTYDNLEVLVVNDGSPEDPTSVMEKYNNFAFLINKENGGPSSARNLGIEKSAGKYIAFLDSDDIWMPKKVEMQVKLMEETKNAWSQHSYEYFWDQENKTKVTNTSIYQGDVYVDCFISLKIQTSCVMVRKDVLLNEDIIFPLDKRYGQDGAFYKQIAKNHNLGYLDGVFSKFRIRGSNAGFRAEVQLKSRADTWKEIKKDNEILKRLPFLAKVAYRVSYFNNLLASKVTVNANRRYKESIYKIFYSIPYLLFKTTSIRYK</sequence>
<dbReference type="CDD" id="cd00761">
    <property type="entry name" value="Glyco_tranf_GTA_type"/>
    <property type="match status" value="1"/>
</dbReference>
<feature type="domain" description="Glycosyltransferase 2-like" evidence="2">
    <location>
        <begin position="7"/>
        <end position="138"/>
    </location>
</feature>
<comment type="caution">
    <text evidence="3">The sequence shown here is derived from an EMBL/GenBank/DDBJ whole genome shotgun (WGS) entry which is preliminary data.</text>
</comment>
<comment type="similarity">
    <text evidence="1">Belongs to the glycosyltransferase 2 family.</text>
</comment>
<dbReference type="PANTHER" id="PTHR22916:SF3">
    <property type="entry name" value="UDP-GLCNAC:BETAGAL BETA-1,3-N-ACETYLGLUCOSAMINYLTRANSFERASE-LIKE PROTEIN 1"/>
    <property type="match status" value="1"/>
</dbReference>
<keyword evidence="4" id="KW-1185">Reference proteome</keyword>
<dbReference type="Proteomes" id="UP001224359">
    <property type="component" value="Unassembled WGS sequence"/>
</dbReference>
<reference evidence="3 4" key="1">
    <citation type="submission" date="2023-07" db="EMBL/GenBank/DDBJ databases">
        <title>Genomic Encyclopedia of Type Strains, Phase IV (KMG-IV): sequencing the most valuable type-strain genomes for metagenomic binning, comparative biology and taxonomic classification.</title>
        <authorList>
            <person name="Goeker M."/>
        </authorList>
    </citation>
    <scope>NUCLEOTIDE SEQUENCE [LARGE SCALE GENOMIC DNA]</scope>
    <source>
        <strain evidence="3 4">DSM 16460</strain>
    </source>
</reference>
<protein>
    <submittedName>
        <fullName evidence="3">Glycosyltransferase involved in cell wall biosynthesis</fullName>
    </submittedName>
</protein>
<gene>
    <name evidence="3" type="ORF">J2S77_002561</name>
</gene>
<dbReference type="InterPro" id="IPR001173">
    <property type="entry name" value="Glyco_trans_2-like"/>
</dbReference>